<proteinExistence type="predicted"/>
<dbReference type="Proteomes" id="UP000318053">
    <property type="component" value="Unassembled WGS sequence"/>
</dbReference>
<evidence type="ECO:0000313" key="2">
    <source>
        <dbReference type="Proteomes" id="UP000318053"/>
    </source>
</evidence>
<reference evidence="1 2" key="1">
    <citation type="submission" date="2019-02" db="EMBL/GenBank/DDBJ databases">
        <title>Deep-cultivation of Planctomycetes and their phenomic and genomic characterization uncovers novel biology.</title>
        <authorList>
            <person name="Wiegand S."/>
            <person name="Jogler M."/>
            <person name="Boedeker C."/>
            <person name="Pinto D."/>
            <person name="Vollmers J."/>
            <person name="Rivas-Marin E."/>
            <person name="Kohn T."/>
            <person name="Peeters S.H."/>
            <person name="Heuer A."/>
            <person name="Rast P."/>
            <person name="Oberbeckmann S."/>
            <person name="Bunk B."/>
            <person name="Jeske O."/>
            <person name="Meyerdierks A."/>
            <person name="Storesund J.E."/>
            <person name="Kallscheuer N."/>
            <person name="Luecker S."/>
            <person name="Lage O.M."/>
            <person name="Pohl T."/>
            <person name="Merkel B.J."/>
            <person name="Hornburger P."/>
            <person name="Mueller R.-W."/>
            <person name="Bruemmer F."/>
            <person name="Labrenz M."/>
            <person name="Spormann A.M."/>
            <person name="Op Den Camp H."/>
            <person name="Overmann J."/>
            <person name="Amann R."/>
            <person name="Jetten M.S.M."/>
            <person name="Mascher T."/>
            <person name="Medema M.H."/>
            <person name="Devos D.P."/>
            <person name="Kaster A.-K."/>
            <person name="Ovreas L."/>
            <person name="Rohde M."/>
            <person name="Galperin M.Y."/>
            <person name="Jogler C."/>
        </authorList>
    </citation>
    <scope>NUCLEOTIDE SEQUENCE [LARGE SCALE GENOMIC DNA]</scope>
    <source>
        <strain evidence="1 2">CA85</strain>
    </source>
</reference>
<dbReference type="OrthoDB" id="263937at2"/>
<evidence type="ECO:0000313" key="1">
    <source>
        <dbReference type="EMBL" id="TWT56054.1"/>
    </source>
</evidence>
<name>A0A5C5WYL2_9BACT</name>
<dbReference type="AlphaFoldDB" id="A0A5C5WYL2"/>
<gene>
    <name evidence="1" type="ORF">CA85_46460</name>
</gene>
<accession>A0A5C5WYL2</accession>
<comment type="caution">
    <text evidence="1">The sequence shown here is derived from an EMBL/GenBank/DDBJ whole genome shotgun (WGS) entry which is preliminary data.</text>
</comment>
<dbReference type="EMBL" id="SJPK01000018">
    <property type="protein sequence ID" value="TWT56054.1"/>
    <property type="molecule type" value="Genomic_DNA"/>
</dbReference>
<sequence length="286" mass="32250" precursor="true">MLQRGFALARVVQRRPNWIVAERAQPFALLAIGWVLCFALPGVGAAQDDEGEDQEVEEVVVMHAIAIAPAGQAPDKDAPPEFLKSLVNAEISFIKRVCEPTDDQMKEIIAAATQAYQATGDIVREPNQQFFAANAVRMMGPGNEQLNENPYDRIRSDAAKYLKPIISKEQYARYETESQQRSDFERAAVVGIIVGLVDDKIPMTDPQREQMAEMLMQDVDHRGYDLQSIQVYLNNSQYLPRLPGEVVREVFNEKQAEAWNSQNSNVSFAARFNADQQMSIDEEWIE</sequence>
<protein>
    <submittedName>
        <fullName evidence="1">Uncharacterized protein</fullName>
    </submittedName>
</protein>
<keyword evidence="2" id="KW-1185">Reference proteome</keyword>
<organism evidence="1 2">
    <name type="scientific">Allorhodopirellula solitaria</name>
    <dbReference type="NCBI Taxonomy" id="2527987"/>
    <lineage>
        <taxon>Bacteria</taxon>
        <taxon>Pseudomonadati</taxon>
        <taxon>Planctomycetota</taxon>
        <taxon>Planctomycetia</taxon>
        <taxon>Pirellulales</taxon>
        <taxon>Pirellulaceae</taxon>
        <taxon>Allorhodopirellula</taxon>
    </lineage>
</organism>